<comment type="subcellular location">
    <subcellularLocation>
        <location evidence="1">Nucleus</location>
    </subcellularLocation>
</comment>
<dbReference type="InterPro" id="IPR032675">
    <property type="entry name" value="LRR_dom_sf"/>
</dbReference>
<dbReference type="InterPro" id="IPR009060">
    <property type="entry name" value="UBA-like_sf"/>
</dbReference>
<dbReference type="PROSITE" id="PS50177">
    <property type="entry name" value="NTF2_DOMAIN"/>
    <property type="match status" value="1"/>
</dbReference>
<evidence type="ECO:0000256" key="1">
    <source>
        <dbReference type="ARBA" id="ARBA00004123"/>
    </source>
</evidence>
<evidence type="ECO:0000259" key="9">
    <source>
        <dbReference type="PROSITE" id="PS50177"/>
    </source>
</evidence>
<dbReference type="PROSITE" id="PS51281">
    <property type="entry name" value="TAP_C"/>
    <property type="match status" value="1"/>
</dbReference>
<dbReference type="Gene3D" id="3.10.450.50">
    <property type="match status" value="2"/>
</dbReference>
<dbReference type="OrthoDB" id="25872at2759"/>
<dbReference type="Gene3D" id="3.80.10.10">
    <property type="entry name" value="Ribonuclease Inhibitor"/>
    <property type="match status" value="1"/>
</dbReference>
<keyword evidence="7" id="KW-0539">Nucleus</keyword>
<dbReference type="GO" id="GO:0016973">
    <property type="term" value="P:poly(A)+ mRNA export from nucleus"/>
    <property type="evidence" value="ECO:0007669"/>
    <property type="project" value="TreeGrafter"/>
</dbReference>
<evidence type="ECO:0000256" key="3">
    <source>
        <dbReference type="ARBA" id="ARBA00022448"/>
    </source>
</evidence>
<comment type="similarity">
    <text evidence="2">Belongs to the NXF family.</text>
</comment>
<keyword evidence="4" id="KW-0433">Leucine-rich repeat</keyword>
<dbReference type="EMBL" id="LUGG01000009">
    <property type="protein sequence ID" value="OBZ72182.1"/>
    <property type="molecule type" value="Genomic_DNA"/>
</dbReference>
<dbReference type="InterPro" id="IPR057125">
    <property type="entry name" value="NXF1/2/3/5-like_LRR"/>
</dbReference>
<dbReference type="PANTHER" id="PTHR10662">
    <property type="entry name" value="NUCLEAR RNA EXPORT FACTOR"/>
    <property type="match status" value="1"/>
</dbReference>
<feature type="compositionally biased region" description="Basic and acidic residues" evidence="8">
    <location>
        <begin position="25"/>
        <end position="39"/>
    </location>
</feature>
<dbReference type="InterPro" id="IPR002075">
    <property type="entry name" value="NTF2_dom"/>
</dbReference>
<dbReference type="SUPFAM" id="SSF52058">
    <property type="entry name" value="L domain-like"/>
    <property type="match status" value="1"/>
</dbReference>
<dbReference type="CDD" id="cd14342">
    <property type="entry name" value="UBA_TAP-C"/>
    <property type="match status" value="1"/>
</dbReference>
<sequence>MFSSPTPAPGSRSIAANALRSAGLMDRDARMRDVSDKPGGRKGSSKQPKTRSHPHRPRTSEQILGKDSHSSSRTDFVTRARRVGFPLFLLYVKSTRLTCSFISGVVPSSCSPQLAARIAVGDSSVPRGVMKGTVLRSRRNAISLSSMPRTEVVELWRQFVNIRWNAEAKFLNLERLADDEFLRKHRLLNPMASTSGKEAAVVFKLASQLVPEVQTISLAHNNMTTGANLTSVARYLPKLVNLSLENNKLQQWRDIDYISGRRGKLENLRELILIGNPVRDLEYQNNRSDRYKSEITRRFPALEILDQEPVTRVGFDAPTASTSTSTSVPTTATSTVFPSIMGPSFIAGVDGALVSNFFMRYFPLFDNQRGALLDVYDPAATFSFSVNTAIPTQAARVGSMAKRWLRWLPEFGQDARRLGQDNEGVAYRQRAGSQGYGGPTSYETRCRRPPEKFCVDAFPVAQGDRTTLLVTVHGQFAELPVEGIRSFDRSFVLAIAPEGSRAKLNGWDVVILSDQLVVRAYSSHEAWRPGPMRVQAGDSLPSPQLLDALTNWPEPQRTLILQICLRTRLNVKYAVECLQNNGWDPDRAVANFESVKGQLQGDVYLSQDAFLS</sequence>
<feature type="compositionally biased region" description="Basic residues" evidence="8">
    <location>
        <begin position="48"/>
        <end position="57"/>
    </location>
</feature>
<feature type="domain" description="NTF2" evidence="9">
    <location>
        <begin position="353"/>
        <end position="518"/>
    </location>
</feature>
<comment type="caution">
    <text evidence="11">The sequence shown here is derived from an EMBL/GenBank/DDBJ whole genome shotgun (WGS) entry which is preliminary data.</text>
</comment>
<name>A0A1C7M5V1_GRIFR</name>
<evidence type="ECO:0000256" key="8">
    <source>
        <dbReference type="SAM" id="MobiDB-lite"/>
    </source>
</evidence>
<accession>A0A1C7M5V1</accession>
<dbReference type="InterPro" id="IPR030217">
    <property type="entry name" value="NXF_fam"/>
</dbReference>
<organism evidence="11 12">
    <name type="scientific">Grifola frondosa</name>
    <name type="common">Maitake</name>
    <name type="synonym">Polyporus frondosus</name>
    <dbReference type="NCBI Taxonomy" id="5627"/>
    <lineage>
        <taxon>Eukaryota</taxon>
        <taxon>Fungi</taxon>
        <taxon>Dikarya</taxon>
        <taxon>Basidiomycota</taxon>
        <taxon>Agaricomycotina</taxon>
        <taxon>Agaricomycetes</taxon>
        <taxon>Polyporales</taxon>
        <taxon>Grifolaceae</taxon>
        <taxon>Grifola</taxon>
    </lineage>
</organism>
<evidence type="ECO:0000256" key="7">
    <source>
        <dbReference type="ARBA" id="ARBA00023242"/>
    </source>
</evidence>
<dbReference type="PANTHER" id="PTHR10662:SF22">
    <property type="entry name" value="NUCLEAR RNA EXPORT FACTOR 1"/>
    <property type="match status" value="1"/>
</dbReference>
<dbReference type="Pfam" id="PF24048">
    <property type="entry name" value="LRR_NXF1-5"/>
    <property type="match status" value="1"/>
</dbReference>
<keyword evidence="3" id="KW-0813">Transport</keyword>
<feature type="domain" description="TAP-C" evidence="10">
    <location>
        <begin position="554"/>
        <end position="612"/>
    </location>
</feature>
<dbReference type="InterPro" id="IPR032710">
    <property type="entry name" value="NTF2-like_dom_sf"/>
</dbReference>
<evidence type="ECO:0000256" key="4">
    <source>
        <dbReference type="ARBA" id="ARBA00022614"/>
    </source>
</evidence>
<evidence type="ECO:0000313" key="12">
    <source>
        <dbReference type="Proteomes" id="UP000092993"/>
    </source>
</evidence>
<dbReference type="Pfam" id="PF03943">
    <property type="entry name" value="TAP_C"/>
    <property type="match status" value="1"/>
</dbReference>
<dbReference type="InterPro" id="IPR018222">
    <property type="entry name" value="Nuclear_transport_factor_2_euk"/>
</dbReference>
<dbReference type="STRING" id="5627.A0A1C7M5V1"/>
<proteinExistence type="inferred from homology"/>
<dbReference type="SUPFAM" id="SSF46934">
    <property type="entry name" value="UBA-like"/>
    <property type="match status" value="1"/>
</dbReference>
<dbReference type="GO" id="GO:0003723">
    <property type="term" value="F:RNA binding"/>
    <property type="evidence" value="ECO:0007669"/>
    <property type="project" value="TreeGrafter"/>
</dbReference>
<gene>
    <name evidence="11" type="primary">mex67</name>
    <name evidence="11" type="ORF">A0H81_07830</name>
</gene>
<evidence type="ECO:0000256" key="2">
    <source>
        <dbReference type="ARBA" id="ARBA00009285"/>
    </source>
</evidence>
<dbReference type="GO" id="GO:0005634">
    <property type="term" value="C:nucleus"/>
    <property type="evidence" value="ECO:0007669"/>
    <property type="project" value="UniProtKB-SubCell"/>
</dbReference>
<reference evidence="11 12" key="1">
    <citation type="submission" date="2016-03" db="EMBL/GenBank/DDBJ databases">
        <title>Whole genome sequencing of Grifola frondosa 9006-11.</title>
        <authorList>
            <person name="Min B."/>
            <person name="Park H."/>
            <person name="Kim J.-G."/>
            <person name="Cho H."/>
            <person name="Oh Y.-L."/>
            <person name="Kong W.-S."/>
            <person name="Choi I.-G."/>
        </authorList>
    </citation>
    <scope>NUCLEOTIDE SEQUENCE [LARGE SCALE GENOMIC DNA]</scope>
    <source>
        <strain evidence="11 12">9006-11</strain>
    </source>
</reference>
<protein>
    <submittedName>
        <fullName evidence="11">mRNA export factor mex67</fullName>
    </submittedName>
</protein>
<feature type="region of interest" description="Disordered" evidence="8">
    <location>
        <begin position="1"/>
        <end position="72"/>
    </location>
</feature>
<dbReference type="Proteomes" id="UP000092993">
    <property type="component" value="Unassembled WGS sequence"/>
</dbReference>
<keyword evidence="5" id="KW-0677">Repeat</keyword>
<dbReference type="Gene3D" id="1.10.8.10">
    <property type="entry name" value="DNA helicase RuvA subunit, C-terminal domain"/>
    <property type="match status" value="1"/>
</dbReference>
<dbReference type="SUPFAM" id="SSF54427">
    <property type="entry name" value="NTF2-like"/>
    <property type="match status" value="1"/>
</dbReference>
<dbReference type="OMA" id="KLEWAPW"/>
<dbReference type="Pfam" id="PF22602">
    <property type="entry name" value="NXF_NTF2"/>
    <property type="match status" value="1"/>
</dbReference>
<evidence type="ECO:0000256" key="5">
    <source>
        <dbReference type="ARBA" id="ARBA00022737"/>
    </source>
</evidence>
<keyword evidence="12" id="KW-1185">Reference proteome</keyword>
<dbReference type="InterPro" id="IPR005637">
    <property type="entry name" value="TAP_C_dom"/>
</dbReference>
<dbReference type="AlphaFoldDB" id="A0A1C7M5V1"/>
<keyword evidence="6" id="KW-0509">mRNA transport</keyword>
<evidence type="ECO:0000313" key="11">
    <source>
        <dbReference type="EMBL" id="OBZ72182.1"/>
    </source>
</evidence>
<dbReference type="SMART" id="SM00804">
    <property type="entry name" value="TAP_C"/>
    <property type="match status" value="1"/>
</dbReference>
<evidence type="ECO:0000259" key="10">
    <source>
        <dbReference type="PROSITE" id="PS51281"/>
    </source>
</evidence>
<evidence type="ECO:0000256" key="6">
    <source>
        <dbReference type="ARBA" id="ARBA00022816"/>
    </source>
</evidence>